<evidence type="ECO:0000259" key="2">
    <source>
        <dbReference type="Pfam" id="PF14846"/>
    </source>
</evidence>
<dbReference type="Pfam" id="PF14846">
    <property type="entry name" value="DUF4485"/>
    <property type="match status" value="1"/>
</dbReference>
<dbReference type="InterPro" id="IPR055310">
    <property type="entry name" value="CEP112"/>
</dbReference>
<feature type="coiled-coil region" evidence="1">
    <location>
        <begin position="788"/>
        <end position="847"/>
    </location>
</feature>
<comment type="caution">
    <text evidence="3">The sequence shown here is derived from an EMBL/GenBank/DDBJ whole genome shotgun (WGS) entry which is preliminary data.</text>
</comment>
<keyword evidence="1" id="KW-0175">Coiled coil</keyword>
<dbReference type="Proteomes" id="UP000549394">
    <property type="component" value="Unassembled WGS sequence"/>
</dbReference>
<feature type="coiled-coil region" evidence="1">
    <location>
        <begin position="872"/>
        <end position="899"/>
    </location>
</feature>
<dbReference type="InterPro" id="IPR027831">
    <property type="entry name" value="DUF4485"/>
</dbReference>
<organism evidence="3 4">
    <name type="scientific">Dimorphilus gyrociliatus</name>
    <dbReference type="NCBI Taxonomy" id="2664684"/>
    <lineage>
        <taxon>Eukaryota</taxon>
        <taxon>Metazoa</taxon>
        <taxon>Spiralia</taxon>
        <taxon>Lophotrochozoa</taxon>
        <taxon>Annelida</taxon>
        <taxon>Polychaeta</taxon>
        <taxon>Polychaeta incertae sedis</taxon>
        <taxon>Dinophilidae</taxon>
        <taxon>Dimorphilus</taxon>
    </lineage>
</organism>
<dbReference type="PANTHER" id="PTHR18871">
    <property type="entry name" value="CENTROSOMAL PROTEIN OF 112 KDA"/>
    <property type="match status" value="1"/>
</dbReference>
<dbReference type="AlphaFoldDB" id="A0A7I8W5U8"/>
<reference evidence="3 4" key="1">
    <citation type="submission" date="2020-08" db="EMBL/GenBank/DDBJ databases">
        <authorList>
            <person name="Hejnol A."/>
        </authorList>
    </citation>
    <scope>NUCLEOTIDE SEQUENCE [LARGE SCALE GENOMIC DNA]</scope>
</reference>
<feature type="coiled-coil region" evidence="1">
    <location>
        <begin position="668"/>
        <end position="742"/>
    </location>
</feature>
<proteinExistence type="predicted"/>
<dbReference type="PANTHER" id="PTHR18871:SF2">
    <property type="entry name" value="CENTROSOMAL PROTEIN OF 112 KDA"/>
    <property type="match status" value="1"/>
</dbReference>
<dbReference type="OrthoDB" id="78101at2759"/>
<accession>A0A7I8W5U8</accession>
<dbReference type="EMBL" id="CAJFCJ010000019">
    <property type="protein sequence ID" value="CAD5123916.1"/>
    <property type="molecule type" value="Genomic_DNA"/>
</dbReference>
<keyword evidence="4" id="KW-1185">Reference proteome</keyword>
<feature type="domain" description="DUF4485" evidence="2">
    <location>
        <begin position="11"/>
        <end position="91"/>
    </location>
</feature>
<evidence type="ECO:0000313" key="4">
    <source>
        <dbReference type="Proteomes" id="UP000549394"/>
    </source>
</evidence>
<protein>
    <submittedName>
        <fullName evidence="3">DgyrCDS12224</fullName>
    </submittedName>
</protein>
<evidence type="ECO:0000313" key="3">
    <source>
        <dbReference type="EMBL" id="CAD5123916.1"/>
    </source>
</evidence>
<name>A0A7I8W5U8_9ANNE</name>
<evidence type="ECO:0000256" key="1">
    <source>
        <dbReference type="SAM" id="Coils"/>
    </source>
</evidence>
<sequence length="918" mass="108834">MDFSTDIIPSLDREFDFMLTDMKPHVLKLPHKSDRQKCAIWIKKLCDQVTGISERKTRNSYARIILEQTKKGTIDEPILSDPPDGPLPVLPPQTAEIPDWVNGELSLFPETNRYGFTDFGESPTSFDYQMKNPLFLNQKSTSSKMPEDYFQKSKPFTEDLGYLTDEYLKPKDTRKAYETTTSDIDWTKSNLSHFSAFPNTTGFSSVQEDPKLTRLAEKEIMMKTKAFEAKFQEEKLKLQQKHDSNVQKILDRKNIEIEEIKNHYRNKNKAQDDNLSKLERKVQSLLKEINNLKETKEKQLSELKRVLEESHRKKTESLEKRLQDAINTNEKEKIALQKDHTSAIEEIIADTKNRLDKMEEKARHQSETASNTINNLEKQVLDQSREIDLLKTLRRDLENETKSLRDHNEKLENDVSSLQFRCKMLQKEKDNNLEEHTKELKSLQNKCEANVEYYKQENSLNSSKAAETIEELRKQLLQTKKNLEACEQRRQTQAMEFERLEKQNRMNLESSYEGKIRNITAELQKYQSDAKQKIENLEKSNKEKDLDLIESKRQTELVSKKADEALQNFKMQIEQQNFKAYQDMQKHMKKVEHDLDRSRHLREKQSKEFQKQIQEQSDVYKNQMRDMHEKFENEKQQIIKELSSNQLKLEKDHEKAIKTMADMHKKEFTKMERIVDDEKRKNIQLREEMARSKQMMKDELIELAKLRDEERMRIEKDYEDRIGKLKNQIEQQRVDLQKEQSLEMAKMLEKTDSSLKDIEKEYSLRAARDKETICQLQSHIDELKNDSLSLKEKHNKEIEHQIAKSEEERRKLKHQHANILKSIHSEIESQKSKFRQLETKFLEQEQDYEEKLVQVRREYEQRLKGMLHPSVRKELEATIESLKSQVVVLQQKTALLQEEIGKYSQNPRNFVPNLIASA</sequence>
<gene>
    <name evidence="3" type="ORF">DGYR_LOCUS11544</name>
</gene>
<feature type="coiled-coil region" evidence="1">
    <location>
        <begin position="250"/>
        <end position="554"/>
    </location>
</feature>